<name>A0ABY4R013_9ACTN</name>
<protein>
    <recommendedName>
        <fullName evidence="4">DUF5709 domain-containing protein</fullName>
    </recommendedName>
</protein>
<dbReference type="RefSeq" id="WP_249773061.1">
    <property type="nucleotide sequence ID" value="NZ_CP097332.1"/>
</dbReference>
<feature type="region of interest" description="Disordered" evidence="1">
    <location>
        <begin position="23"/>
        <end position="61"/>
    </location>
</feature>
<accession>A0ABY4R013</accession>
<sequence length="61" mass="6860">MTEFFEPAERDVDDRRIEVAEEYEPALESPEDYEASGEAEAIRGTGDEIVELPDDDQVRAG</sequence>
<evidence type="ECO:0008006" key="4">
    <source>
        <dbReference type="Google" id="ProtNLM"/>
    </source>
</evidence>
<evidence type="ECO:0000313" key="2">
    <source>
        <dbReference type="EMBL" id="UQX89165.1"/>
    </source>
</evidence>
<keyword evidence="3" id="KW-1185">Reference proteome</keyword>
<feature type="compositionally biased region" description="Acidic residues" evidence="1">
    <location>
        <begin position="23"/>
        <end position="37"/>
    </location>
</feature>
<reference evidence="2" key="1">
    <citation type="journal article" date="2018" name="Int. J. Syst. Evol. Microbiol.">
        <title>Jatrophihabitans telluris sp. nov., isolated from sediment soil of lava forest wetlands and the emended description of the genus Jatrophihabitans.</title>
        <authorList>
            <person name="Lee K.C."/>
            <person name="Suh M.K."/>
            <person name="Eom M.K."/>
            <person name="Kim K.K."/>
            <person name="Kim J.S."/>
            <person name="Kim D.S."/>
            <person name="Ko S.H."/>
            <person name="Shin Y.K."/>
            <person name="Lee J.S."/>
        </authorList>
    </citation>
    <scope>NUCLEOTIDE SEQUENCE</scope>
    <source>
        <strain evidence="2">N237</strain>
    </source>
</reference>
<reference evidence="2" key="2">
    <citation type="submission" date="2022-05" db="EMBL/GenBank/DDBJ databases">
        <authorList>
            <person name="Kim J.-S."/>
            <person name="Lee K."/>
            <person name="Suh M."/>
            <person name="Eom M."/>
            <person name="Kim J.-S."/>
            <person name="Kim D.-S."/>
            <person name="Ko S.-H."/>
            <person name="Shin Y."/>
            <person name="Lee J.-S."/>
        </authorList>
    </citation>
    <scope>NUCLEOTIDE SEQUENCE</scope>
    <source>
        <strain evidence="2">N237</strain>
    </source>
</reference>
<dbReference type="Proteomes" id="UP001056336">
    <property type="component" value="Chromosome"/>
</dbReference>
<evidence type="ECO:0000313" key="3">
    <source>
        <dbReference type="Proteomes" id="UP001056336"/>
    </source>
</evidence>
<evidence type="ECO:0000256" key="1">
    <source>
        <dbReference type="SAM" id="MobiDB-lite"/>
    </source>
</evidence>
<dbReference type="EMBL" id="CP097332">
    <property type="protein sequence ID" value="UQX89165.1"/>
    <property type="molecule type" value="Genomic_DNA"/>
</dbReference>
<gene>
    <name evidence="2" type="ORF">M6D93_03965</name>
</gene>
<proteinExistence type="predicted"/>
<organism evidence="2 3">
    <name type="scientific">Jatrophihabitans telluris</name>
    <dbReference type="NCBI Taxonomy" id="2038343"/>
    <lineage>
        <taxon>Bacteria</taxon>
        <taxon>Bacillati</taxon>
        <taxon>Actinomycetota</taxon>
        <taxon>Actinomycetes</taxon>
        <taxon>Jatrophihabitantales</taxon>
        <taxon>Jatrophihabitantaceae</taxon>
        <taxon>Jatrophihabitans</taxon>
    </lineage>
</organism>